<comment type="caution">
    <text evidence="1">The sequence shown here is derived from an EMBL/GenBank/DDBJ whole genome shotgun (WGS) entry which is preliminary data.</text>
</comment>
<name>A0AAE1UCA7_9EUCA</name>
<gene>
    <name evidence="1" type="ORF">Pmani_013401</name>
</gene>
<evidence type="ECO:0000313" key="1">
    <source>
        <dbReference type="EMBL" id="KAK4315486.1"/>
    </source>
</evidence>
<reference evidence="1" key="1">
    <citation type="submission" date="2023-11" db="EMBL/GenBank/DDBJ databases">
        <title>Genome assemblies of two species of porcelain crab, Petrolisthes cinctipes and Petrolisthes manimaculis (Anomura: Porcellanidae).</title>
        <authorList>
            <person name="Angst P."/>
        </authorList>
    </citation>
    <scope>NUCLEOTIDE SEQUENCE</scope>
    <source>
        <strain evidence="1">PB745_02</strain>
        <tissue evidence="1">Gill</tissue>
    </source>
</reference>
<evidence type="ECO:0000313" key="2">
    <source>
        <dbReference type="Proteomes" id="UP001292094"/>
    </source>
</evidence>
<dbReference type="EMBL" id="JAWZYT010001114">
    <property type="protein sequence ID" value="KAK4315486.1"/>
    <property type="molecule type" value="Genomic_DNA"/>
</dbReference>
<sequence>MFRATVTSDWDGIGDGAAYEFSRCWSIHPKSNDLAHHAPTASPSIFKNFTDSNPVSVSYSCDNPNSCYEGNVDDIPWWRVDLGTPKIVSEVRIHGYKLLDPASEFRLGNDTTAANNPFFVTSFTPTSLGEIFLKPPTSVTGQYFFVTESQRSDIRVCDVWILGTPTAENWKPNWSK</sequence>
<dbReference type="InterPro" id="IPR008979">
    <property type="entry name" value="Galactose-bd-like_sf"/>
</dbReference>
<proteinExistence type="predicted"/>
<keyword evidence="2" id="KW-1185">Reference proteome</keyword>
<dbReference type="SUPFAM" id="SSF49785">
    <property type="entry name" value="Galactose-binding domain-like"/>
    <property type="match status" value="1"/>
</dbReference>
<organism evidence="1 2">
    <name type="scientific">Petrolisthes manimaculis</name>
    <dbReference type="NCBI Taxonomy" id="1843537"/>
    <lineage>
        <taxon>Eukaryota</taxon>
        <taxon>Metazoa</taxon>
        <taxon>Ecdysozoa</taxon>
        <taxon>Arthropoda</taxon>
        <taxon>Crustacea</taxon>
        <taxon>Multicrustacea</taxon>
        <taxon>Malacostraca</taxon>
        <taxon>Eumalacostraca</taxon>
        <taxon>Eucarida</taxon>
        <taxon>Decapoda</taxon>
        <taxon>Pleocyemata</taxon>
        <taxon>Anomura</taxon>
        <taxon>Galatheoidea</taxon>
        <taxon>Porcellanidae</taxon>
        <taxon>Petrolisthes</taxon>
    </lineage>
</organism>
<accession>A0AAE1UCA7</accession>
<protein>
    <submittedName>
        <fullName evidence="1">Uncharacterized protein</fullName>
    </submittedName>
</protein>
<dbReference type="AlphaFoldDB" id="A0AAE1UCA7"/>
<dbReference type="Proteomes" id="UP001292094">
    <property type="component" value="Unassembled WGS sequence"/>
</dbReference>
<dbReference type="Gene3D" id="2.60.120.260">
    <property type="entry name" value="Galactose-binding domain-like"/>
    <property type="match status" value="1"/>
</dbReference>